<proteinExistence type="predicted"/>
<dbReference type="OrthoDB" id="798409at2"/>
<dbReference type="CDD" id="cd00093">
    <property type="entry name" value="HTH_XRE"/>
    <property type="match status" value="1"/>
</dbReference>
<name>A0A3S3YX92_9SPHI</name>
<keyword evidence="3" id="KW-1185">Reference proteome</keyword>
<sequence>MFNGKLLAMTIRSRRLKLNYTQEYIAYKLNMSQNAYSKLELGYTAVTIERFVELCNALEVDVYDMLKPVLQVA</sequence>
<dbReference type="RefSeq" id="WP_128536024.1">
    <property type="nucleotide sequence ID" value="NZ_SBIW01000012.1"/>
</dbReference>
<evidence type="ECO:0000313" key="3">
    <source>
        <dbReference type="Proteomes" id="UP000286701"/>
    </source>
</evidence>
<organism evidence="2 3">
    <name type="scientific">Mucilaginibacter gilvus</name>
    <dbReference type="NCBI Taxonomy" id="2305909"/>
    <lineage>
        <taxon>Bacteria</taxon>
        <taxon>Pseudomonadati</taxon>
        <taxon>Bacteroidota</taxon>
        <taxon>Sphingobacteriia</taxon>
        <taxon>Sphingobacteriales</taxon>
        <taxon>Sphingobacteriaceae</taxon>
        <taxon>Mucilaginibacter</taxon>
    </lineage>
</organism>
<dbReference type="SMART" id="SM00530">
    <property type="entry name" value="HTH_XRE"/>
    <property type="match status" value="1"/>
</dbReference>
<comment type="caution">
    <text evidence="2">The sequence shown here is derived from an EMBL/GenBank/DDBJ whole genome shotgun (WGS) entry which is preliminary data.</text>
</comment>
<evidence type="ECO:0000313" key="2">
    <source>
        <dbReference type="EMBL" id="RWY48131.1"/>
    </source>
</evidence>
<reference evidence="2 3" key="1">
    <citation type="submission" date="2019-01" db="EMBL/GenBank/DDBJ databases">
        <title>Mucilaginibacter antarcticum sp. nov., isolated from antarctic soil.</title>
        <authorList>
            <person name="Yan Y.-Q."/>
            <person name="Du Z.-J."/>
        </authorList>
    </citation>
    <scope>NUCLEOTIDE SEQUENCE [LARGE SCALE GENOMIC DNA]</scope>
    <source>
        <strain evidence="2 3">F01003</strain>
    </source>
</reference>
<dbReference type="Pfam" id="PF01381">
    <property type="entry name" value="HTH_3"/>
    <property type="match status" value="1"/>
</dbReference>
<dbReference type="EMBL" id="SBIW01000012">
    <property type="protein sequence ID" value="RWY48131.1"/>
    <property type="molecule type" value="Genomic_DNA"/>
</dbReference>
<evidence type="ECO:0000259" key="1">
    <source>
        <dbReference type="PROSITE" id="PS50943"/>
    </source>
</evidence>
<feature type="domain" description="HTH cro/C1-type" evidence="1">
    <location>
        <begin position="11"/>
        <end position="65"/>
    </location>
</feature>
<dbReference type="GO" id="GO:0003677">
    <property type="term" value="F:DNA binding"/>
    <property type="evidence" value="ECO:0007669"/>
    <property type="project" value="InterPro"/>
</dbReference>
<dbReference type="InterPro" id="IPR001387">
    <property type="entry name" value="Cro/C1-type_HTH"/>
</dbReference>
<gene>
    <name evidence="2" type="ORF">EPL05_21360</name>
</gene>
<dbReference type="InterPro" id="IPR010982">
    <property type="entry name" value="Lambda_DNA-bd_dom_sf"/>
</dbReference>
<dbReference type="PROSITE" id="PS50943">
    <property type="entry name" value="HTH_CROC1"/>
    <property type="match status" value="1"/>
</dbReference>
<protein>
    <submittedName>
        <fullName evidence="2">XRE family transcriptional regulator</fullName>
    </submittedName>
</protein>
<dbReference type="SUPFAM" id="SSF47413">
    <property type="entry name" value="lambda repressor-like DNA-binding domains"/>
    <property type="match status" value="1"/>
</dbReference>
<dbReference type="Gene3D" id="1.10.260.40">
    <property type="entry name" value="lambda repressor-like DNA-binding domains"/>
    <property type="match status" value="1"/>
</dbReference>
<dbReference type="Proteomes" id="UP000286701">
    <property type="component" value="Unassembled WGS sequence"/>
</dbReference>
<accession>A0A3S3YX92</accession>
<dbReference type="AlphaFoldDB" id="A0A3S3YX92"/>